<dbReference type="Pfam" id="PF01594">
    <property type="entry name" value="AI-2E_transport"/>
    <property type="match status" value="1"/>
</dbReference>
<feature type="transmembrane region" description="Helical" evidence="8">
    <location>
        <begin position="350"/>
        <end position="375"/>
    </location>
</feature>
<evidence type="ECO:0000256" key="3">
    <source>
        <dbReference type="ARBA" id="ARBA00022448"/>
    </source>
</evidence>
<evidence type="ECO:0000313" key="10">
    <source>
        <dbReference type="Proteomes" id="UP000032737"/>
    </source>
</evidence>
<evidence type="ECO:0008006" key="11">
    <source>
        <dbReference type="Google" id="ProtNLM"/>
    </source>
</evidence>
<keyword evidence="6 8" id="KW-1133">Transmembrane helix</keyword>
<feature type="transmembrane region" description="Helical" evidence="8">
    <location>
        <begin position="179"/>
        <end position="197"/>
    </location>
</feature>
<dbReference type="InterPro" id="IPR002549">
    <property type="entry name" value="AI-2E-like"/>
</dbReference>
<dbReference type="EMBL" id="FO681348">
    <property type="protein sequence ID" value="CCV66451.1"/>
    <property type="molecule type" value="Genomic_DNA"/>
</dbReference>
<accession>U4KQ06</accession>
<dbReference type="GO" id="GO:0055085">
    <property type="term" value="P:transmembrane transport"/>
    <property type="evidence" value="ECO:0007669"/>
    <property type="project" value="TreeGrafter"/>
</dbReference>
<keyword evidence="3" id="KW-0813">Transport</keyword>
<evidence type="ECO:0000256" key="5">
    <source>
        <dbReference type="ARBA" id="ARBA00022692"/>
    </source>
</evidence>
<proteinExistence type="inferred from homology"/>
<dbReference type="Proteomes" id="UP000032737">
    <property type="component" value="Chromosome"/>
</dbReference>
<feature type="transmembrane region" description="Helical" evidence="8">
    <location>
        <begin position="279"/>
        <end position="298"/>
    </location>
</feature>
<dbReference type="AlphaFoldDB" id="U4KQ06"/>
<protein>
    <recommendedName>
        <fullName evidence="11">Permease</fullName>
    </recommendedName>
</protein>
<dbReference type="STRING" id="61635.BN85314300"/>
<organism evidence="9 10">
    <name type="scientific">Acholeplasma brassicae</name>
    <dbReference type="NCBI Taxonomy" id="61635"/>
    <lineage>
        <taxon>Bacteria</taxon>
        <taxon>Bacillati</taxon>
        <taxon>Mycoplasmatota</taxon>
        <taxon>Mollicutes</taxon>
        <taxon>Acholeplasmatales</taxon>
        <taxon>Acholeplasmataceae</taxon>
        <taxon>Acholeplasma</taxon>
    </lineage>
</organism>
<dbReference type="PANTHER" id="PTHR21716:SF53">
    <property type="entry name" value="PERMEASE PERM-RELATED"/>
    <property type="match status" value="1"/>
</dbReference>
<dbReference type="HOGENOM" id="CLU_691916_0_0_14"/>
<keyword evidence="4" id="KW-1003">Cell membrane</keyword>
<evidence type="ECO:0000256" key="1">
    <source>
        <dbReference type="ARBA" id="ARBA00004651"/>
    </source>
</evidence>
<reference evidence="9 10" key="1">
    <citation type="journal article" date="2013" name="J. Mol. Microbiol. Biotechnol.">
        <title>Analysis of the Complete Genomes of Acholeplasma brassicae , A. palmae and A. laidlawii and Their Comparison to the Obligate Parasites from ' Candidatus Phytoplasma'.</title>
        <authorList>
            <person name="Kube M."/>
            <person name="Siewert C."/>
            <person name="Migdoll A.M."/>
            <person name="Duduk B."/>
            <person name="Holz S."/>
            <person name="Rabus R."/>
            <person name="Seemuller E."/>
            <person name="Mitrovic J."/>
            <person name="Muller I."/>
            <person name="Buttner C."/>
            <person name="Reinhardt R."/>
        </authorList>
    </citation>
    <scope>NUCLEOTIDE SEQUENCE [LARGE SCALE GENOMIC DNA]</scope>
    <source>
        <strain evidence="10">0502</strain>
    </source>
</reference>
<dbReference type="KEGG" id="abra:BN85314300"/>
<comment type="similarity">
    <text evidence="2">Belongs to the autoinducer-2 exporter (AI-2E) (TC 2.A.86) family.</text>
</comment>
<feature type="transmembrane region" description="Helical" evidence="8">
    <location>
        <begin position="310"/>
        <end position="330"/>
    </location>
</feature>
<gene>
    <name evidence="9" type="ORF">BN85314300</name>
</gene>
<dbReference type="GO" id="GO:0005886">
    <property type="term" value="C:plasma membrane"/>
    <property type="evidence" value="ECO:0007669"/>
    <property type="project" value="UniProtKB-SubCell"/>
</dbReference>
<evidence type="ECO:0000256" key="7">
    <source>
        <dbReference type="ARBA" id="ARBA00023136"/>
    </source>
</evidence>
<feature type="transmembrane region" description="Helical" evidence="8">
    <location>
        <begin position="79"/>
        <end position="105"/>
    </location>
</feature>
<keyword evidence="10" id="KW-1185">Reference proteome</keyword>
<name>U4KQ06_9MOLU</name>
<evidence type="ECO:0000256" key="4">
    <source>
        <dbReference type="ARBA" id="ARBA00022475"/>
    </source>
</evidence>
<evidence type="ECO:0000256" key="8">
    <source>
        <dbReference type="SAM" id="Phobius"/>
    </source>
</evidence>
<evidence type="ECO:0000256" key="6">
    <source>
        <dbReference type="ARBA" id="ARBA00022989"/>
    </source>
</evidence>
<dbReference type="RefSeq" id="WP_030005311.1">
    <property type="nucleotide sequence ID" value="NC_022549.1"/>
</dbReference>
<keyword evidence="5 8" id="KW-0812">Transmembrane</keyword>
<keyword evidence="7 8" id="KW-0472">Membrane</keyword>
<comment type="subcellular location">
    <subcellularLocation>
        <location evidence="1">Cell membrane</location>
        <topology evidence="1">Multi-pass membrane protein</topology>
    </subcellularLocation>
</comment>
<dbReference type="PANTHER" id="PTHR21716">
    <property type="entry name" value="TRANSMEMBRANE PROTEIN"/>
    <property type="match status" value="1"/>
</dbReference>
<dbReference type="OrthoDB" id="9793390at2"/>
<feature type="transmembrane region" description="Helical" evidence="8">
    <location>
        <begin position="12"/>
        <end position="31"/>
    </location>
</feature>
<sequence>MKKNLFSKDKLIQYLLVVSIFSITMVGLYAFKLLTRNALSNIFNAFASVFTPFVIAFFLSFILGPLSEWLHIKFKIKRGLSIVISIVFGLLFFVLIIVFIVVFLFGQLSSIASSLINLIDNETVRSLITQIEALIGDYIDENGVSQIISQITSNGENLDKIINISVSIFQFFINVFQGFIKLFLTMLLTPVFLFYLISEKEQIFTAISSVFPTKIKPHLVELGIRSNTVIRNYFTGQGIMMLLVFSYFFIGLSIVSFFVPNFGISHALLFAILLGLTNIVPYLGAWIGLSIPIVYLFTKYLEYEQGGNEGMIFLIGIACVFVVQFTEQILEANIVSPQIMGKHVRIHPLVVLSSLIFFGGVFGFVGVLLAVPIAGTIKVVYQYLRALFEDEPKKIKSK</sequence>
<evidence type="ECO:0000313" key="9">
    <source>
        <dbReference type="EMBL" id="CCV66451.1"/>
    </source>
</evidence>
<feature type="transmembrane region" description="Helical" evidence="8">
    <location>
        <begin position="239"/>
        <end position="259"/>
    </location>
</feature>
<evidence type="ECO:0000256" key="2">
    <source>
        <dbReference type="ARBA" id="ARBA00009773"/>
    </source>
</evidence>
<feature type="transmembrane region" description="Helical" evidence="8">
    <location>
        <begin position="43"/>
        <end position="67"/>
    </location>
</feature>